<dbReference type="SUPFAM" id="SSF46785">
    <property type="entry name" value="Winged helix' DNA-binding domain"/>
    <property type="match status" value="1"/>
</dbReference>
<dbReference type="CDD" id="cd00609">
    <property type="entry name" value="AAT_like"/>
    <property type="match status" value="1"/>
</dbReference>
<dbReference type="AlphaFoldDB" id="A0A433RQG5"/>
<evidence type="ECO:0000256" key="1">
    <source>
        <dbReference type="ARBA" id="ARBA00001933"/>
    </source>
</evidence>
<comment type="cofactor">
    <cofactor evidence="1">
        <name>pyridoxal 5'-phosphate</name>
        <dbReference type="ChEBI" id="CHEBI:597326"/>
    </cofactor>
</comment>
<dbReference type="PROSITE" id="PS50949">
    <property type="entry name" value="HTH_GNTR"/>
    <property type="match status" value="1"/>
</dbReference>
<reference evidence="11 12" key="1">
    <citation type="submission" date="2014-11" db="EMBL/GenBank/DDBJ databases">
        <title>Genome sequence and analysis of novel Kurthia sp.</title>
        <authorList>
            <person name="Lawson J.N."/>
            <person name="Gonzalez J.E."/>
            <person name="Rinauldi L."/>
            <person name="Xuan Z."/>
            <person name="Firman A."/>
            <person name="Shaddox L."/>
            <person name="Trudeau A."/>
            <person name="Shah S."/>
            <person name="Reiman D."/>
        </authorList>
    </citation>
    <scope>NUCLEOTIDE SEQUENCE [LARGE SCALE GENOMIC DNA]</scope>
    <source>
        <strain evidence="11 12">3B1D</strain>
    </source>
</reference>
<dbReference type="GO" id="GO:0003677">
    <property type="term" value="F:DNA binding"/>
    <property type="evidence" value="ECO:0007669"/>
    <property type="project" value="UniProtKB-KW"/>
</dbReference>
<keyword evidence="6" id="KW-0663">Pyridoxal phosphate</keyword>
<evidence type="ECO:0000256" key="6">
    <source>
        <dbReference type="ARBA" id="ARBA00022898"/>
    </source>
</evidence>
<dbReference type="InterPro" id="IPR004839">
    <property type="entry name" value="Aminotransferase_I/II_large"/>
</dbReference>
<evidence type="ECO:0000256" key="4">
    <source>
        <dbReference type="ARBA" id="ARBA00022576"/>
    </source>
</evidence>
<feature type="domain" description="HTH gntR-type" evidence="10">
    <location>
        <begin position="11"/>
        <end position="79"/>
    </location>
</feature>
<keyword evidence="12" id="KW-1185">Reference proteome</keyword>
<evidence type="ECO:0000256" key="7">
    <source>
        <dbReference type="ARBA" id="ARBA00023015"/>
    </source>
</evidence>
<evidence type="ECO:0000313" key="12">
    <source>
        <dbReference type="Proteomes" id="UP000288623"/>
    </source>
</evidence>
<dbReference type="SMART" id="SM00345">
    <property type="entry name" value="HTH_GNTR"/>
    <property type="match status" value="1"/>
</dbReference>
<dbReference type="PANTHER" id="PTHR42790">
    <property type="entry name" value="AMINOTRANSFERASE"/>
    <property type="match status" value="1"/>
</dbReference>
<dbReference type="GO" id="GO:1901605">
    <property type="term" value="P:alpha-amino acid metabolic process"/>
    <property type="evidence" value="ECO:0007669"/>
    <property type="project" value="TreeGrafter"/>
</dbReference>
<gene>
    <name evidence="11" type="ORF">QI30_15885</name>
</gene>
<evidence type="ECO:0000256" key="3">
    <source>
        <dbReference type="ARBA" id="ARBA00015123"/>
    </source>
</evidence>
<proteinExistence type="inferred from homology"/>
<evidence type="ECO:0000256" key="8">
    <source>
        <dbReference type="ARBA" id="ARBA00023125"/>
    </source>
</evidence>
<evidence type="ECO:0000256" key="5">
    <source>
        <dbReference type="ARBA" id="ARBA00022679"/>
    </source>
</evidence>
<dbReference type="EMBL" id="JTFC01000041">
    <property type="protein sequence ID" value="RUS53037.1"/>
    <property type="molecule type" value="Genomic_DNA"/>
</dbReference>
<dbReference type="InterPro" id="IPR050859">
    <property type="entry name" value="Class-I_PLP-dep_aminotransf"/>
</dbReference>
<dbReference type="CDD" id="cd07377">
    <property type="entry name" value="WHTH_GntR"/>
    <property type="match status" value="1"/>
</dbReference>
<evidence type="ECO:0000313" key="11">
    <source>
        <dbReference type="EMBL" id="RUS53037.1"/>
    </source>
</evidence>
<evidence type="ECO:0000256" key="2">
    <source>
        <dbReference type="ARBA" id="ARBA00005384"/>
    </source>
</evidence>
<dbReference type="Pfam" id="PF00392">
    <property type="entry name" value="GntR"/>
    <property type="match status" value="1"/>
</dbReference>
<keyword evidence="8" id="KW-0238">DNA-binding</keyword>
<dbReference type="GO" id="GO:0003700">
    <property type="term" value="F:DNA-binding transcription factor activity"/>
    <property type="evidence" value="ECO:0007669"/>
    <property type="project" value="InterPro"/>
</dbReference>
<accession>A0A433RQG5</accession>
<dbReference type="PANTHER" id="PTHR42790:SF17">
    <property type="entry name" value="TRANSCRIPTIONAL REGULATOR, GNTR FAMILY"/>
    <property type="match status" value="1"/>
</dbReference>
<dbReference type="InterPro" id="IPR015424">
    <property type="entry name" value="PyrdxlP-dep_Trfase"/>
</dbReference>
<dbReference type="Gene3D" id="3.40.640.10">
    <property type="entry name" value="Type I PLP-dependent aspartate aminotransferase-like (Major domain)"/>
    <property type="match status" value="1"/>
</dbReference>
<dbReference type="Proteomes" id="UP000288623">
    <property type="component" value="Unassembled WGS sequence"/>
</dbReference>
<dbReference type="GO" id="GO:0030170">
    <property type="term" value="F:pyridoxal phosphate binding"/>
    <property type="evidence" value="ECO:0007669"/>
    <property type="project" value="InterPro"/>
</dbReference>
<organism evidence="11 12">
    <name type="scientific">Candidatus Kurthia intestinigallinarum</name>
    <dbReference type="NCBI Taxonomy" id="1562256"/>
    <lineage>
        <taxon>Bacteria</taxon>
        <taxon>Bacillati</taxon>
        <taxon>Bacillota</taxon>
        <taxon>Bacilli</taxon>
        <taxon>Bacillales</taxon>
        <taxon>Caryophanaceae</taxon>
        <taxon>Kurthia</taxon>
    </lineage>
</organism>
<keyword evidence="4" id="KW-0032">Aminotransferase</keyword>
<dbReference type="PRINTS" id="PR00035">
    <property type="entry name" value="HTHGNTR"/>
</dbReference>
<dbReference type="Gene3D" id="3.90.1150.10">
    <property type="entry name" value="Aspartate Aminotransferase, domain 1"/>
    <property type="match status" value="1"/>
</dbReference>
<evidence type="ECO:0000259" key="10">
    <source>
        <dbReference type="PROSITE" id="PS50949"/>
    </source>
</evidence>
<dbReference type="InterPro" id="IPR015421">
    <property type="entry name" value="PyrdxlP-dep_Trfase_major"/>
</dbReference>
<comment type="caution">
    <text evidence="11">The sequence shown here is derived from an EMBL/GenBank/DDBJ whole genome shotgun (WGS) entry which is preliminary data.</text>
</comment>
<dbReference type="InterPro" id="IPR036388">
    <property type="entry name" value="WH-like_DNA-bd_sf"/>
</dbReference>
<keyword evidence="9" id="KW-0804">Transcription</keyword>
<sequence length="472" mass="53574">MEWKPTKESYQTYHTQIVNWFTERIACGDFPIGMKCPSQRALAVQFDVNRSTINTAMEELKANGLLETAVGSGTFIAQNPWPYLLSQPKWQQQINASIHKPNIETIQLINDYEQRQDMIRLGTGELALELLPTQALENSLKNITLSPQAIGYSEPQGNQELRENLCIHLKKRGIETTADNILIISGALQAFQLTAVGLLEPGSFVFQQKASYLNSIHPFQSAGMHLYGVDNPSNLHDTLAKLKRNRHGLFYAIPTLENPTGRIWTEKEKRDVYDICSKLSIPILEDDVYGELLFDEAKSRPIKTLDQTGQVLYVGSVSKTISPGLRIGWIVGPKTVIRRLADIKMQTDYGSSAISQAILTHWLTTGLYEKSLVTLRQQLKIRADFLEQLLVKYFHHIATWTSPKGGFYIWLKFSEPVITKALFTTMLEQKIIIHPGYVYQPNDFHHLRLSYAYATFEQMEIGIQKLASMLTI</sequence>
<dbReference type="SUPFAM" id="SSF53383">
    <property type="entry name" value="PLP-dependent transferases"/>
    <property type="match status" value="1"/>
</dbReference>
<dbReference type="InterPro" id="IPR036390">
    <property type="entry name" value="WH_DNA-bd_sf"/>
</dbReference>
<name>A0A433RQG5_9BACL</name>
<keyword evidence="7" id="KW-0805">Transcription regulation</keyword>
<dbReference type="GO" id="GO:0008483">
    <property type="term" value="F:transaminase activity"/>
    <property type="evidence" value="ECO:0007669"/>
    <property type="project" value="UniProtKB-KW"/>
</dbReference>
<evidence type="ECO:0000256" key="9">
    <source>
        <dbReference type="ARBA" id="ARBA00023163"/>
    </source>
</evidence>
<dbReference type="InterPro" id="IPR015422">
    <property type="entry name" value="PyrdxlP-dep_Trfase_small"/>
</dbReference>
<dbReference type="Pfam" id="PF00155">
    <property type="entry name" value="Aminotran_1_2"/>
    <property type="match status" value="1"/>
</dbReference>
<dbReference type="InterPro" id="IPR000524">
    <property type="entry name" value="Tscrpt_reg_HTH_GntR"/>
</dbReference>
<keyword evidence="5" id="KW-0808">Transferase</keyword>
<dbReference type="Gene3D" id="1.10.10.10">
    <property type="entry name" value="Winged helix-like DNA-binding domain superfamily/Winged helix DNA-binding domain"/>
    <property type="match status" value="1"/>
</dbReference>
<comment type="similarity">
    <text evidence="2">In the C-terminal section; belongs to the class-I pyridoxal-phosphate-dependent aminotransferase family.</text>
</comment>
<dbReference type="OrthoDB" id="9802328at2"/>
<dbReference type="RefSeq" id="WP_126991581.1">
    <property type="nucleotide sequence ID" value="NZ_JTFC01000041.1"/>
</dbReference>
<protein>
    <recommendedName>
        <fullName evidence="3">HTH-type transcriptional regulator NorG</fullName>
    </recommendedName>
</protein>